<feature type="region of interest" description="Disordered" evidence="7">
    <location>
        <begin position="39"/>
        <end position="85"/>
    </location>
</feature>
<dbReference type="InterPro" id="IPR036322">
    <property type="entry name" value="WD40_repeat_dom_sf"/>
</dbReference>
<evidence type="ECO:0000256" key="3">
    <source>
        <dbReference type="ARBA" id="ARBA00022694"/>
    </source>
</evidence>
<evidence type="ECO:0000256" key="1">
    <source>
        <dbReference type="ARBA" id="ARBA00004123"/>
    </source>
</evidence>
<evidence type="ECO:0000256" key="7">
    <source>
        <dbReference type="SAM" id="MobiDB-lite"/>
    </source>
</evidence>
<feature type="non-terminal residue" evidence="8">
    <location>
        <position position="1"/>
    </location>
</feature>
<keyword evidence="5" id="KW-0539">Nucleus</keyword>
<evidence type="ECO:0000313" key="8">
    <source>
        <dbReference type="EMBL" id="CAH1786002.1"/>
    </source>
</evidence>
<dbReference type="HAMAP" id="MF_03056">
    <property type="entry name" value="TRM82"/>
    <property type="match status" value="1"/>
</dbReference>
<comment type="subcellular location">
    <subcellularLocation>
        <location evidence="1">Nucleus</location>
    </subcellularLocation>
</comment>
<dbReference type="PROSITE" id="PS50082">
    <property type="entry name" value="WD_REPEATS_2"/>
    <property type="match status" value="1"/>
</dbReference>
<dbReference type="GO" id="GO:0006400">
    <property type="term" value="P:tRNA modification"/>
    <property type="evidence" value="ECO:0007669"/>
    <property type="project" value="TreeGrafter"/>
</dbReference>
<evidence type="ECO:0000256" key="2">
    <source>
        <dbReference type="ARBA" id="ARBA00022574"/>
    </source>
</evidence>
<keyword evidence="4" id="KW-0677">Repeat</keyword>
<keyword evidence="9" id="KW-1185">Reference proteome</keyword>
<feature type="compositionally biased region" description="Polar residues" evidence="7">
    <location>
        <begin position="75"/>
        <end position="85"/>
    </location>
</feature>
<feature type="repeat" description="WD" evidence="6">
    <location>
        <begin position="211"/>
        <end position="252"/>
    </location>
</feature>
<feature type="compositionally biased region" description="Basic residues" evidence="7">
    <location>
        <begin position="436"/>
        <end position="447"/>
    </location>
</feature>
<dbReference type="AlphaFoldDB" id="A0A8S4NZJ5"/>
<organism evidence="8 9">
    <name type="scientific">Owenia fusiformis</name>
    <name type="common">Polychaete worm</name>
    <dbReference type="NCBI Taxonomy" id="6347"/>
    <lineage>
        <taxon>Eukaryota</taxon>
        <taxon>Metazoa</taxon>
        <taxon>Spiralia</taxon>
        <taxon>Lophotrochozoa</taxon>
        <taxon>Annelida</taxon>
        <taxon>Polychaeta</taxon>
        <taxon>Sedentaria</taxon>
        <taxon>Canalipalpata</taxon>
        <taxon>Sabellida</taxon>
        <taxon>Oweniida</taxon>
        <taxon>Oweniidae</taxon>
        <taxon>Owenia</taxon>
    </lineage>
</organism>
<accession>A0A8S4NZJ5</accession>
<gene>
    <name evidence="8" type="ORF">OFUS_LOCUS11976</name>
</gene>
<dbReference type="SUPFAM" id="SSF50978">
    <property type="entry name" value="WD40 repeat-like"/>
    <property type="match status" value="1"/>
</dbReference>
<dbReference type="InterPro" id="IPR028884">
    <property type="entry name" value="Trm82"/>
</dbReference>
<dbReference type="GO" id="GO:0005829">
    <property type="term" value="C:cytosol"/>
    <property type="evidence" value="ECO:0007669"/>
    <property type="project" value="TreeGrafter"/>
</dbReference>
<feature type="compositionally biased region" description="Basic and acidic residues" evidence="7">
    <location>
        <begin position="460"/>
        <end position="470"/>
    </location>
</feature>
<feature type="compositionally biased region" description="Basic and acidic residues" evidence="7">
    <location>
        <begin position="41"/>
        <end position="74"/>
    </location>
</feature>
<comment type="caution">
    <text evidence="8">The sequence shown here is derived from an EMBL/GenBank/DDBJ whole genome shotgun (WGS) entry which is preliminary data.</text>
</comment>
<dbReference type="PANTHER" id="PTHR16288:SF0">
    <property type="entry name" value="TRNA (GUANINE-N(7)-)-METHYLTRANSFERASE NON-CATALYTIC SUBUNIT WDR4"/>
    <property type="match status" value="1"/>
</dbReference>
<dbReference type="Proteomes" id="UP000749559">
    <property type="component" value="Unassembled WGS sequence"/>
</dbReference>
<reference evidence="8" key="1">
    <citation type="submission" date="2022-03" db="EMBL/GenBank/DDBJ databases">
        <authorList>
            <person name="Martin C."/>
        </authorList>
    </citation>
    <scope>NUCLEOTIDE SEQUENCE</scope>
</reference>
<sequence length="470" mass="53612">SPSKMAKILRNNKHVVCISGKYVNIFNLGDENQRTLCCDPTDLKDTQRETDDAKTEEEKPEKSESDGEDGEKSKNGTAKGSKCTSGSDAILTCGFSSTGRYFAVCDDHKRLTLWDATEDWKQLSVRTVLRRSSTLTFSQKEDNVIIGDKSGDVFTFSTKNCEQPGQLILGHLSLLLDTIVTKNDEFIITSDKDEKIRVSRYPNGYTIESYCLGHTQYVTALCYVEDVDLLISGAGDSTIRGWSYKQGEELCCIDCRNDLELEAQPDEKENTDGLVVKSLKYSSKHNLLAVGIYKHSKILIYKIDATSSPQLQFHQAIQTPENVLELCFDEEGYLWVLMGEESRSVQVYQITEQSICELLKEEHCTTDSNKETLRTVAYINTQEDILKKSSLEPENLFEHLHKLKVGSKTFMSEYYDKKEKRIETEKEKYKQNQQKRQQRRRGGKRSNKNRETEDTTEVELSEKKAKSEMS</sequence>
<dbReference type="InterPro" id="IPR015943">
    <property type="entry name" value="WD40/YVTN_repeat-like_dom_sf"/>
</dbReference>
<dbReference type="GO" id="GO:0005634">
    <property type="term" value="C:nucleus"/>
    <property type="evidence" value="ECO:0007669"/>
    <property type="project" value="UniProtKB-SubCell"/>
</dbReference>
<dbReference type="PROSITE" id="PS50294">
    <property type="entry name" value="WD_REPEATS_REGION"/>
    <property type="match status" value="1"/>
</dbReference>
<keyword evidence="2 6" id="KW-0853">WD repeat</keyword>
<dbReference type="SMART" id="SM00320">
    <property type="entry name" value="WD40"/>
    <property type="match status" value="3"/>
</dbReference>
<dbReference type="InterPro" id="IPR001680">
    <property type="entry name" value="WD40_rpt"/>
</dbReference>
<dbReference type="GO" id="GO:0036265">
    <property type="term" value="P:RNA (guanine-N7)-methylation"/>
    <property type="evidence" value="ECO:0007669"/>
    <property type="project" value="InterPro"/>
</dbReference>
<feature type="region of interest" description="Disordered" evidence="7">
    <location>
        <begin position="421"/>
        <end position="470"/>
    </location>
</feature>
<evidence type="ECO:0000256" key="5">
    <source>
        <dbReference type="ARBA" id="ARBA00023242"/>
    </source>
</evidence>
<protein>
    <recommendedName>
        <fullName evidence="10">WD repeat-containing protein 4</fullName>
    </recommendedName>
</protein>
<feature type="compositionally biased region" description="Basic and acidic residues" evidence="7">
    <location>
        <begin position="421"/>
        <end position="430"/>
    </location>
</feature>
<keyword evidence="3" id="KW-0819">tRNA processing</keyword>
<name>A0A8S4NZJ5_OWEFU</name>
<dbReference type="Gene3D" id="2.130.10.10">
    <property type="entry name" value="YVTN repeat-like/Quinoprotein amine dehydrogenase"/>
    <property type="match status" value="1"/>
</dbReference>
<dbReference type="OrthoDB" id="371245at2759"/>
<dbReference type="PANTHER" id="PTHR16288">
    <property type="entry name" value="WD40 REPEAT PROTEIN 4"/>
    <property type="match status" value="1"/>
</dbReference>
<evidence type="ECO:0008006" key="10">
    <source>
        <dbReference type="Google" id="ProtNLM"/>
    </source>
</evidence>
<evidence type="ECO:0000256" key="6">
    <source>
        <dbReference type="PROSITE-ProRule" id="PRU00221"/>
    </source>
</evidence>
<dbReference type="Pfam" id="PF00400">
    <property type="entry name" value="WD40"/>
    <property type="match status" value="2"/>
</dbReference>
<evidence type="ECO:0000313" key="9">
    <source>
        <dbReference type="Proteomes" id="UP000749559"/>
    </source>
</evidence>
<evidence type="ECO:0000256" key="4">
    <source>
        <dbReference type="ARBA" id="ARBA00022737"/>
    </source>
</evidence>
<dbReference type="GO" id="GO:0043527">
    <property type="term" value="C:tRNA methyltransferase complex"/>
    <property type="evidence" value="ECO:0007669"/>
    <property type="project" value="TreeGrafter"/>
</dbReference>
<dbReference type="EMBL" id="CAIIXF020000006">
    <property type="protein sequence ID" value="CAH1786002.1"/>
    <property type="molecule type" value="Genomic_DNA"/>
</dbReference>
<proteinExistence type="inferred from homology"/>